<dbReference type="OMA" id="MLWFIGQ"/>
<comment type="similarity">
    <text evidence="3 13">Belongs to the PIGM family.</text>
</comment>
<dbReference type="EMBL" id="JH431901">
    <property type="status" value="NOT_ANNOTATED_CDS"/>
    <property type="molecule type" value="Genomic_DNA"/>
</dbReference>
<reference evidence="15" key="1">
    <citation type="submission" date="2011-05" db="EMBL/GenBank/DDBJ databases">
        <authorList>
            <person name="Richards S.R."/>
            <person name="Qu J."/>
            <person name="Jiang H."/>
            <person name="Jhangiani S.N."/>
            <person name="Agravi P."/>
            <person name="Goodspeed R."/>
            <person name="Gross S."/>
            <person name="Mandapat C."/>
            <person name="Jackson L."/>
            <person name="Mathew T."/>
            <person name="Pu L."/>
            <person name="Thornton R."/>
            <person name="Saada N."/>
            <person name="Wilczek-Boney K.B."/>
            <person name="Lee S."/>
            <person name="Kovar C."/>
            <person name="Wu Y."/>
            <person name="Scherer S.E."/>
            <person name="Worley K.C."/>
            <person name="Muzny D.M."/>
            <person name="Gibbs R."/>
        </authorList>
    </citation>
    <scope>NUCLEOTIDE SEQUENCE</scope>
    <source>
        <strain evidence="15">Brora</strain>
    </source>
</reference>
<reference evidence="14" key="2">
    <citation type="submission" date="2015-02" db="UniProtKB">
        <authorList>
            <consortium name="EnsemblMetazoa"/>
        </authorList>
    </citation>
    <scope>IDENTIFICATION</scope>
</reference>
<organism evidence="14 15">
    <name type="scientific">Strigamia maritima</name>
    <name type="common">European centipede</name>
    <name type="synonym">Geophilus maritimus</name>
    <dbReference type="NCBI Taxonomy" id="126957"/>
    <lineage>
        <taxon>Eukaryota</taxon>
        <taxon>Metazoa</taxon>
        <taxon>Ecdysozoa</taxon>
        <taxon>Arthropoda</taxon>
        <taxon>Myriapoda</taxon>
        <taxon>Chilopoda</taxon>
        <taxon>Pleurostigmophora</taxon>
        <taxon>Geophilomorpha</taxon>
        <taxon>Linotaeniidae</taxon>
        <taxon>Strigamia</taxon>
    </lineage>
</organism>
<evidence type="ECO:0000256" key="10">
    <source>
        <dbReference type="ARBA" id="ARBA00023136"/>
    </source>
</evidence>
<dbReference type="UniPathway" id="UPA00196"/>
<dbReference type="PhylomeDB" id="T1J704"/>
<feature type="transmembrane region" description="Helical" evidence="13">
    <location>
        <begin position="287"/>
        <end position="307"/>
    </location>
</feature>
<keyword evidence="8 13" id="KW-0256">Endoplasmic reticulum</keyword>
<feature type="transmembrane region" description="Helical" evidence="13">
    <location>
        <begin position="386"/>
        <end position="407"/>
    </location>
</feature>
<protein>
    <recommendedName>
        <fullName evidence="12 13">GPI alpha-1,4-mannosyltransferase I, catalytic subunit</fullName>
        <ecNumber evidence="13">2.4.1.-</ecNumber>
    </recommendedName>
    <alternativeName>
        <fullName evidence="13">GPI mannosyltransferase I</fullName>
    </alternativeName>
</protein>
<dbReference type="EnsemblMetazoa" id="SMAR009435-RA">
    <property type="protein sequence ID" value="SMAR009435-PA"/>
    <property type="gene ID" value="SMAR009435"/>
</dbReference>
<evidence type="ECO:0000256" key="6">
    <source>
        <dbReference type="ARBA" id="ARBA00022679"/>
    </source>
</evidence>
<dbReference type="EC" id="2.4.1.-" evidence="13"/>
<keyword evidence="6 13" id="KW-0808">Transferase</keyword>
<dbReference type="eggNOG" id="KOG3893">
    <property type="taxonomic scope" value="Eukaryota"/>
</dbReference>
<evidence type="ECO:0000256" key="2">
    <source>
        <dbReference type="ARBA" id="ARBA00004687"/>
    </source>
</evidence>
<feature type="transmembrane region" description="Helical" evidence="13">
    <location>
        <begin position="229"/>
        <end position="248"/>
    </location>
</feature>
<comment type="pathway">
    <text evidence="2 13">Glycolipid biosynthesis; glycosylphosphatidylinositol-anchor biosynthesis.</text>
</comment>
<dbReference type="AlphaFoldDB" id="T1J704"/>
<feature type="transmembrane region" description="Helical" evidence="13">
    <location>
        <begin position="359"/>
        <end position="380"/>
    </location>
</feature>
<evidence type="ECO:0000256" key="8">
    <source>
        <dbReference type="ARBA" id="ARBA00022824"/>
    </source>
</evidence>
<keyword evidence="15" id="KW-1185">Reference proteome</keyword>
<keyword evidence="4 13" id="KW-0337">GPI-anchor biosynthesis</keyword>
<keyword evidence="9 13" id="KW-1133">Transmembrane helix</keyword>
<dbReference type="GO" id="GO:1990529">
    <property type="term" value="C:glycosylphosphatidylinositol-mannosyltransferase I complex"/>
    <property type="evidence" value="ECO:0007669"/>
    <property type="project" value="TreeGrafter"/>
</dbReference>
<comment type="subcellular location">
    <subcellularLocation>
        <location evidence="1 13">Endoplasmic reticulum membrane</location>
        <topology evidence="1 13">Multi-pass membrane protein</topology>
    </subcellularLocation>
</comment>
<keyword evidence="5 13" id="KW-0328">Glycosyltransferase</keyword>
<dbReference type="STRING" id="126957.T1J704"/>
<feature type="transmembrane region" description="Helical" evidence="13">
    <location>
        <begin position="137"/>
        <end position="155"/>
    </location>
</feature>
<feature type="transmembrane region" description="Helical" evidence="13">
    <location>
        <begin position="187"/>
        <end position="208"/>
    </location>
</feature>
<dbReference type="InterPro" id="IPR007704">
    <property type="entry name" value="PIG-M"/>
</dbReference>
<evidence type="ECO:0000313" key="15">
    <source>
        <dbReference type="Proteomes" id="UP000014500"/>
    </source>
</evidence>
<comment type="function">
    <text evidence="11 13">Catalytic subunit of the glycosylphosphatidylinositol-mannosyltransferase I complex which catalyzes the transfer of the first mannose, via an alpha-1,4 bond from a dolichol-phosphate-mannose (Dol-P-Man) to the glucosaminyl acyl phosphatidylinositol (GlcN-(acyl)PI) intermediate to generate alpha-D-Man-(1-&gt;4)-alpha-D-GlcN-(1-&gt;6)-(1-radyl,2-acyl-sn-glycero-3-phospho)-2-acyl-inositol and participates in the sixth step of the glycosylphosphatidylinositol-anchor biosynthesis.</text>
</comment>
<dbReference type="GO" id="GO:0006506">
    <property type="term" value="P:GPI anchor biosynthetic process"/>
    <property type="evidence" value="ECO:0007669"/>
    <property type="project" value="UniProtKB-UniPathway"/>
</dbReference>
<keyword evidence="10 13" id="KW-0472">Membrane</keyword>
<evidence type="ECO:0000256" key="4">
    <source>
        <dbReference type="ARBA" id="ARBA00022502"/>
    </source>
</evidence>
<evidence type="ECO:0000256" key="9">
    <source>
        <dbReference type="ARBA" id="ARBA00022989"/>
    </source>
</evidence>
<evidence type="ECO:0000256" key="1">
    <source>
        <dbReference type="ARBA" id="ARBA00004477"/>
    </source>
</evidence>
<feature type="transmembrane region" description="Helical" evidence="13">
    <location>
        <begin position="31"/>
        <end position="52"/>
    </location>
</feature>
<dbReference type="GO" id="GO:0051751">
    <property type="term" value="F:alpha-1,4-mannosyltransferase activity"/>
    <property type="evidence" value="ECO:0007669"/>
    <property type="project" value="InterPro"/>
</dbReference>
<evidence type="ECO:0000256" key="3">
    <source>
        <dbReference type="ARBA" id="ARBA00011071"/>
    </source>
</evidence>
<name>T1J704_STRMM</name>
<dbReference type="GO" id="GO:0004376">
    <property type="term" value="F:GPI mannosyltransferase activity"/>
    <property type="evidence" value="ECO:0007669"/>
    <property type="project" value="InterPro"/>
</dbReference>
<sequence length="421" mass="49471">MDSNQKTETKTPTRPEIDARSIKTNNSLTKWLKYQLVSAALVRICLVFYGTWHDVNFALKYTDVDYHVFSDAALLVTDGKSPYSRPTYRYSPLLAWILTLNIYIDPIWGKLFFVTCDIITGHLIYCVHNIYGTSRRWTRISTFVWLFNPLTLAISTRGSADSLMTCLVLSTLCLLLTKRYLSSGLMFGLAVHVRIYPLIYCLPFYFSLQMPRESKWTFWNLFYPNPRRIKFTIATLVSLASLTFLGYFCYGDSFINEAYLYHIFRKDVRHNFSPYFYMLYLTSGSDVPFLNMLTFVPQFVLLLTIGFKFYEEKYLPLCLFAQTFVFVSLNKVCTSQYFLWYVGLIPFIIPRLKMSHRQIFSCVMIWLSTQSIWLFFAYLLEFRGLNTFFCLWLSSLAFYLGNMFVLAEIIKNFDVKNCKQM</sequence>
<dbReference type="PANTHER" id="PTHR12886:SF0">
    <property type="entry name" value="GPI MANNOSYLTRANSFERASE 1"/>
    <property type="match status" value="1"/>
</dbReference>
<dbReference type="GO" id="GO:0005789">
    <property type="term" value="C:endoplasmic reticulum membrane"/>
    <property type="evidence" value="ECO:0007669"/>
    <property type="project" value="UniProtKB-SubCell"/>
</dbReference>
<dbReference type="Pfam" id="PF05007">
    <property type="entry name" value="Mannosyl_trans"/>
    <property type="match status" value="1"/>
</dbReference>
<evidence type="ECO:0000313" key="14">
    <source>
        <dbReference type="EnsemblMetazoa" id="SMAR009435-PA"/>
    </source>
</evidence>
<evidence type="ECO:0000256" key="13">
    <source>
        <dbReference type="RuleBase" id="RU365064"/>
    </source>
</evidence>
<evidence type="ECO:0000256" key="5">
    <source>
        <dbReference type="ARBA" id="ARBA00022676"/>
    </source>
</evidence>
<proteinExistence type="inferred from homology"/>
<dbReference type="HOGENOM" id="CLU_024220_3_1_1"/>
<evidence type="ECO:0000256" key="11">
    <source>
        <dbReference type="ARBA" id="ARBA00093408"/>
    </source>
</evidence>
<dbReference type="PANTHER" id="PTHR12886">
    <property type="entry name" value="PIG-M MANNOSYLTRANSFERASE"/>
    <property type="match status" value="1"/>
</dbReference>
<dbReference type="Proteomes" id="UP000014500">
    <property type="component" value="Unassembled WGS sequence"/>
</dbReference>
<evidence type="ECO:0000256" key="12">
    <source>
        <dbReference type="ARBA" id="ARBA00093608"/>
    </source>
</evidence>
<feature type="transmembrane region" description="Helical" evidence="13">
    <location>
        <begin position="314"/>
        <end position="330"/>
    </location>
</feature>
<evidence type="ECO:0000256" key="7">
    <source>
        <dbReference type="ARBA" id="ARBA00022692"/>
    </source>
</evidence>
<keyword evidence="7 13" id="KW-0812">Transmembrane</keyword>
<accession>T1J704</accession>